<keyword evidence="2" id="KW-1185">Reference proteome</keyword>
<reference evidence="1" key="1">
    <citation type="submission" date="2021-06" db="EMBL/GenBank/DDBJ databases">
        <authorList>
            <person name="Hodson N. C."/>
            <person name="Mongue J. A."/>
            <person name="Jaron S. K."/>
        </authorList>
    </citation>
    <scope>NUCLEOTIDE SEQUENCE</scope>
</reference>
<gene>
    <name evidence="1" type="ORF">AFUS01_LOCUS40305</name>
</gene>
<protein>
    <submittedName>
        <fullName evidence="1">Uncharacterized protein</fullName>
    </submittedName>
</protein>
<organism evidence="1 2">
    <name type="scientific">Allacma fusca</name>
    <dbReference type="NCBI Taxonomy" id="39272"/>
    <lineage>
        <taxon>Eukaryota</taxon>
        <taxon>Metazoa</taxon>
        <taxon>Ecdysozoa</taxon>
        <taxon>Arthropoda</taxon>
        <taxon>Hexapoda</taxon>
        <taxon>Collembola</taxon>
        <taxon>Symphypleona</taxon>
        <taxon>Sminthuridae</taxon>
        <taxon>Allacma</taxon>
    </lineage>
</organism>
<sequence>PDVLLVVNHFSYLVLCIGKCHRS</sequence>
<evidence type="ECO:0000313" key="2">
    <source>
        <dbReference type="Proteomes" id="UP000708208"/>
    </source>
</evidence>
<accession>A0A8J2Q247</accession>
<proteinExistence type="predicted"/>
<dbReference type="Proteomes" id="UP000708208">
    <property type="component" value="Unassembled WGS sequence"/>
</dbReference>
<evidence type="ECO:0000313" key="1">
    <source>
        <dbReference type="EMBL" id="CAG7830506.1"/>
    </source>
</evidence>
<dbReference type="AlphaFoldDB" id="A0A8J2Q247"/>
<dbReference type="EMBL" id="CAJVCH010556233">
    <property type="protein sequence ID" value="CAG7830506.1"/>
    <property type="molecule type" value="Genomic_DNA"/>
</dbReference>
<name>A0A8J2Q247_9HEXA</name>
<comment type="caution">
    <text evidence="1">The sequence shown here is derived from an EMBL/GenBank/DDBJ whole genome shotgun (WGS) entry which is preliminary data.</text>
</comment>
<feature type="non-terminal residue" evidence="1">
    <location>
        <position position="1"/>
    </location>
</feature>